<dbReference type="PANTHER" id="PTHR41283:SF1">
    <property type="entry name" value="AMINOGLYCOSIDE PHOSPHOTRANSFERASE DOMAIN-CONTAINING PROTEIN"/>
    <property type="match status" value="1"/>
</dbReference>
<reference evidence="2 3" key="1">
    <citation type="submission" date="2013-03" db="EMBL/GenBank/DDBJ databases">
        <title>The Genome Sequence of Enterococcus saccharolyticus ATCC_43076 (Illumina only assembly).</title>
        <authorList>
            <consortium name="The Broad Institute Genomics Platform"/>
            <consortium name="The Broad Institute Genome Sequencing Center for Infectious Disease"/>
            <person name="Earl A."/>
            <person name="Russ C."/>
            <person name="Gilmore M."/>
            <person name="Surin D."/>
            <person name="Walker B."/>
            <person name="Young S."/>
            <person name="Zeng Q."/>
            <person name="Gargeya S."/>
            <person name="Fitzgerald M."/>
            <person name="Haas B."/>
            <person name="Abouelleil A."/>
            <person name="Allen A.W."/>
            <person name="Alvarado L."/>
            <person name="Arachchi H.M."/>
            <person name="Berlin A.M."/>
            <person name="Chapman S.B."/>
            <person name="Gainer-Dewar J."/>
            <person name="Goldberg J."/>
            <person name="Griggs A."/>
            <person name="Gujja S."/>
            <person name="Hansen M."/>
            <person name="Howarth C."/>
            <person name="Imamovic A."/>
            <person name="Ireland A."/>
            <person name="Larimer J."/>
            <person name="McCowan C."/>
            <person name="Murphy C."/>
            <person name="Pearson M."/>
            <person name="Poon T.W."/>
            <person name="Priest M."/>
            <person name="Roberts A."/>
            <person name="Saif S."/>
            <person name="Shea T."/>
            <person name="Sisk P."/>
            <person name="Sykes S."/>
            <person name="Wortman J."/>
            <person name="Nusbaum C."/>
            <person name="Birren B."/>
        </authorList>
    </citation>
    <scope>NUCLEOTIDE SEQUENCE [LARGE SCALE GENOMIC DNA]</scope>
    <source>
        <strain evidence="2 3">ATCC 43076</strain>
    </source>
</reference>
<dbReference type="Pfam" id="PF01636">
    <property type="entry name" value="APH"/>
    <property type="match status" value="1"/>
</dbReference>
<proteinExistence type="predicted"/>
<feature type="domain" description="Aminoglycoside phosphotransferase" evidence="1">
    <location>
        <begin position="16"/>
        <end position="234"/>
    </location>
</feature>
<protein>
    <recommendedName>
        <fullName evidence="1">Aminoglycoside phosphotransferase domain-containing protein</fullName>
    </recommendedName>
</protein>
<evidence type="ECO:0000313" key="3">
    <source>
        <dbReference type="Proteomes" id="UP000014136"/>
    </source>
</evidence>
<sequence length="297" mass="35242">MLSTIFKRHHLSVITYEEITSGFSMTQKYLLTTHEKQYILKIYPLATFERIQQQRSFLSQHQKNHVHCQLPIFYDTLEQWCYTISEYLAGKSLDRLLPCLSQEKQYELGMQAGQELQKIHLLACPNLHFNWYQARLRKYQQKKEQCAKLGLNFHQKTAIETFIDKHFHLLKESAVCFQHDDFHPQNLLYDNQKIIVLDFDSFDWGDPWEEFFKLPKYTVSVSQAFANGQLMGYFEGNIPQNFWKKYHLFVALNCYASQIGGYQSGNLASVQLRTKKIIQTHYFSNQPPQWFQQKPTS</sequence>
<accession>S0J7P8</accession>
<dbReference type="EMBL" id="AHYT01000005">
    <property type="protein sequence ID" value="EOT28919.1"/>
    <property type="molecule type" value="Genomic_DNA"/>
</dbReference>
<evidence type="ECO:0000313" key="2">
    <source>
        <dbReference type="EMBL" id="EOT28919.1"/>
    </source>
</evidence>
<dbReference type="eggNOG" id="COG3173">
    <property type="taxonomic scope" value="Bacteria"/>
</dbReference>
<dbReference type="InterPro" id="IPR002575">
    <property type="entry name" value="Aminoglycoside_PTrfase"/>
</dbReference>
<dbReference type="PANTHER" id="PTHR41283">
    <property type="entry name" value="AMINOGLYCOSIDE PHOSPHOTRANSFERASE"/>
    <property type="match status" value="1"/>
</dbReference>
<comment type="caution">
    <text evidence="2">The sequence shown here is derived from an EMBL/GenBank/DDBJ whole genome shotgun (WGS) entry which is preliminary data.</text>
</comment>
<gene>
    <name evidence="2" type="ORF">OMQ_01441</name>
</gene>
<evidence type="ECO:0000259" key="1">
    <source>
        <dbReference type="Pfam" id="PF01636"/>
    </source>
</evidence>
<name>S0J7P8_9ENTE</name>
<dbReference type="PATRIC" id="fig|1139996.3.peg.1422"/>
<keyword evidence="3" id="KW-1185">Reference proteome</keyword>
<dbReference type="AlphaFoldDB" id="S0J7P8"/>
<dbReference type="STRING" id="41997.RV16_GL001688"/>
<dbReference type="RefSeq" id="WP_016175236.1">
    <property type="nucleotide sequence ID" value="NZ_KE136389.1"/>
</dbReference>
<dbReference type="HOGENOM" id="CLU_078715_0_0_9"/>
<dbReference type="OrthoDB" id="334783at2"/>
<dbReference type="Proteomes" id="UP000014136">
    <property type="component" value="Unassembled WGS sequence"/>
</dbReference>
<dbReference type="Gene3D" id="3.90.1200.10">
    <property type="match status" value="1"/>
</dbReference>
<dbReference type="SUPFAM" id="SSF56112">
    <property type="entry name" value="Protein kinase-like (PK-like)"/>
    <property type="match status" value="1"/>
</dbReference>
<organism evidence="2 3">
    <name type="scientific">Enterococcus saccharolyticus subsp. saccharolyticus ATCC 43076</name>
    <dbReference type="NCBI Taxonomy" id="1139996"/>
    <lineage>
        <taxon>Bacteria</taxon>
        <taxon>Bacillati</taxon>
        <taxon>Bacillota</taxon>
        <taxon>Bacilli</taxon>
        <taxon>Lactobacillales</taxon>
        <taxon>Enterococcaceae</taxon>
        <taxon>Enterococcus</taxon>
    </lineage>
</organism>
<dbReference type="InterPro" id="IPR011009">
    <property type="entry name" value="Kinase-like_dom_sf"/>
</dbReference>